<accession>A0A938WSX6</accession>
<proteinExistence type="predicted"/>
<gene>
    <name evidence="1" type="ORF">H6A34_07345</name>
</gene>
<dbReference type="EMBL" id="JACJJG010000032">
    <property type="protein sequence ID" value="MBM6673688.1"/>
    <property type="molecule type" value="Genomic_DNA"/>
</dbReference>
<evidence type="ECO:0000313" key="2">
    <source>
        <dbReference type="Proteomes" id="UP000706891"/>
    </source>
</evidence>
<evidence type="ECO:0000313" key="1">
    <source>
        <dbReference type="EMBL" id="MBM6673688.1"/>
    </source>
</evidence>
<name>A0A938WSX6_9BACT</name>
<reference evidence="1" key="1">
    <citation type="submission" date="2020-08" db="EMBL/GenBank/DDBJ databases">
        <authorList>
            <person name="Cejkova D."/>
            <person name="Kubasova T."/>
            <person name="Jahodarova E."/>
            <person name="Rychlik I."/>
        </authorList>
    </citation>
    <scope>NUCLEOTIDE SEQUENCE</scope>
    <source>
        <strain evidence="1">An824</strain>
    </source>
</reference>
<sequence length="290" mass="34784">MKAIQRYDLTPWEHAPETGRPIYGVYHVFCDKGWRELVNDQISRLKASGLYGATTRLYVSCIVNDDGEADELRRIIGMDDKTELISVTTDAMKFEYPALEFIRAKSATEDCLFYYFHTKGISYYAGEKTDSHFLRLRRNIDAWRHMMEYFLFYKWNVAVNVLNEGYDTYGCYRLPPYPKKYYLYAGNFWWTRSEYVRKLPAFPEKRIATDRFIAEEWLYKAEPKDFSAFDSMADLYFVYMDEALYASRRLPAGKWLRFVIHFNWVKTRKHLFHFDYKSKRQLRFQALKQG</sequence>
<dbReference type="Proteomes" id="UP000706891">
    <property type="component" value="Unassembled WGS sequence"/>
</dbReference>
<organism evidence="1 2">
    <name type="scientific">Marseilla massiliensis</name>
    <dbReference type="NCBI Taxonomy" id="1841864"/>
    <lineage>
        <taxon>Bacteria</taxon>
        <taxon>Pseudomonadati</taxon>
        <taxon>Bacteroidota</taxon>
        <taxon>Bacteroidia</taxon>
        <taxon>Bacteroidales</taxon>
        <taxon>Prevotellaceae</taxon>
        <taxon>Marseilla</taxon>
    </lineage>
</organism>
<keyword evidence="2" id="KW-1185">Reference proteome</keyword>
<reference evidence="1" key="2">
    <citation type="journal article" date="2021" name="Sci. Rep.">
        <title>The distribution of antibiotic resistance genes in chicken gut microbiota commensals.</title>
        <authorList>
            <person name="Juricova H."/>
            <person name="Matiasovicova J."/>
            <person name="Kubasova T."/>
            <person name="Cejkova D."/>
            <person name="Rychlik I."/>
        </authorList>
    </citation>
    <scope>NUCLEOTIDE SEQUENCE</scope>
    <source>
        <strain evidence="1">An824</strain>
    </source>
</reference>
<comment type="caution">
    <text evidence="1">The sequence shown here is derived from an EMBL/GenBank/DDBJ whole genome shotgun (WGS) entry which is preliminary data.</text>
</comment>
<protein>
    <submittedName>
        <fullName evidence="1">Uncharacterized protein</fullName>
    </submittedName>
</protein>
<dbReference type="AlphaFoldDB" id="A0A938WSX6"/>